<dbReference type="PROSITE" id="PS00211">
    <property type="entry name" value="ABC_TRANSPORTER_1"/>
    <property type="match status" value="1"/>
</dbReference>
<dbReference type="GO" id="GO:0005886">
    <property type="term" value="C:plasma membrane"/>
    <property type="evidence" value="ECO:0007669"/>
    <property type="project" value="UniProtKB-SubCell"/>
</dbReference>
<dbReference type="InterPro" id="IPR027417">
    <property type="entry name" value="P-loop_NTPase"/>
</dbReference>
<evidence type="ECO:0000313" key="13">
    <source>
        <dbReference type="Proteomes" id="UP000234327"/>
    </source>
</evidence>
<dbReference type="GO" id="GO:0016887">
    <property type="term" value="F:ATP hydrolysis activity"/>
    <property type="evidence" value="ECO:0007669"/>
    <property type="project" value="InterPro"/>
</dbReference>
<dbReference type="SMART" id="SM00382">
    <property type="entry name" value="AAA"/>
    <property type="match status" value="1"/>
</dbReference>
<sequence length="309" mass="32619">MVSESALTIRGLHYSYGAHHVVDGIDLDATTGSILGVLGPNGAGKSTTISLAVGTRPPDAGQIEIFGLDPYRRHDQTSLLAGVMLQDGGLPMSAKPLQVLRHLASLYPNPLTIDELAEPLGIHEFASRTIRRLSGGQKQRVALAAALIGRPRLVFLDEPCAGLDPQARAVVHDFIRELAAASVAVVLTTHDLAEAEELADEVIVIDRGRIIAQGAPEDLRNASPAGRRLVITVDRPLDQTHRELSSTMSTIAPTSAVGSGFVIDGDLSSGQIAALCTAVAEAGLAITDIDMHSQSLADVFFELTGRPLR</sequence>
<keyword evidence="4 8" id="KW-0067">ATP-binding</keyword>
<gene>
    <name evidence="7" type="ORF">BAUR9175_00047</name>
    <name evidence="8" type="ORF">BAUR920_00145</name>
    <name evidence="10" type="ORF">BAURA63_01605</name>
    <name evidence="9" type="ORF">BAURA86_00216</name>
</gene>
<evidence type="ECO:0000256" key="5">
    <source>
        <dbReference type="ARBA" id="ARBA00023251"/>
    </source>
</evidence>
<evidence type="ECO:0000256" key="2">
    <source>
        <dbReference type="ARBA" id="ARBA00022448"/>
    </source>
</evidence>
<dbReference type="EMBL" id="FXZI01000001">
    <property type="protein sequence ID" value="SMX70281.1"/>
    <property type="molecule type" value="Genomic_DNA"/>
</dbReference>
<evidence type="ECO:0000313" key="14">
    <source>
        <dbReference type="Proteomes" id="UP000234525"/>
    </source>
</evidence>
<dbReference type="InterPro" id="IPR050763">
    <property type="entry name" value="ABC_transporter_ATP-binding"/>
</dbReference>
<evidence type="ECO:0000313" key="7">
    <source>
        <dbReference type="EMBL" id="SMX62548.1"/>
    </source>
</evidence>
<evidence type="ECO:0000256" key="3">
    <source>
        <dbReference type="ARBA" id="ARBA00022741"/>
    </source>
</evidence>
<dbReference type="PANTHER" id="PTHR42711">
    <property type="entry name" value="ABC TRANSPORTER ATP-BINDING PROTEIN"/>
    <property type="match status" value="1"/>
</dbReference>
<dbReference type="EMBL" id="FXZG01000001">
    <property type="protein sequence ID" value="SMX65688.1"/>
    <property type="molecule type" value="Genomic_DNA"/>
</dbReference>
<evidence type="ECO:0000313" key="10">
    <source>
        <dbReference type="EMBL" id="SMX79053.1"/>
    </source>
</evidence>
<evidence type="ECO:0000256" key="4">
    <source>
        <dbReference type="ARBA" id="ARBA00022840"/>
    </source>
</evidence>
<organism evidence="8 11">
    <name type="scientific">Brevibacterium aurantiacum</name>
    <dbReference type="NCBI Taxonomy" id="273384"/>
    <lineage>
        <taxon>Bacteria</taxon>
        <taxon>Bacillati</taxon>
        <taxon>Actinomycetota</taxon>
        <taxon>Actinomycetes</taxon>
        <taxon>Micrococcales</taxon>
        <taxon>Brevibacteriaceae</taxon>
        <taxon>Brevibacterium</taxon>
    </lineage>
</organism>
<evidence type="ECO:0000259" key="6">
    <source>
        <dbReference type="PROSITE" id="PS50893"/>
    </source>
</evidence>
<name>A0A2H1HRY6_BREAU</name>
<evidence type="ECO:0000256" key="1">
    <source>
        <dbReference type="ARBA" id="ARBA00004202"/>
    </source>
</evidence>
<protein>
    <submittedName>
        <fullName evidence="8">ABC-2 type transport system ATP-binding protein</fullName>
    </submittedName>
</protein>
<dbReference type="InterPro" id="IPR003593">
    <property type="entry name" value="AAA+_ATPase"/>
</dbReference>
<dbReference type="GO" id="GO:0005524">
    <property type="term" value="F:ATP binding"/>
    <property type="evidence" value="ECO:0007669"/>
    <property type="project" value="UniProtKB-KW"/>
</dbReference>
<dbReference type="Proteomes" id="UP000234525">
    <property type="component" value="Unassembled WGS sequence"/>
</dbReference>
<dbReference type="GO" id="GO:0046677">
    <property type="term" value="P:response to antibiotic"/>
    <property type="evidence" value="ECO:0007669"/>
    <property type="project" value="UniProtKB-KW"/>
</dbReference>
<reference evidence="12 13" key="2">
    <citation type="submission" date="2017-03" db="EMBL/GenBank/DDBJ databases">
        <authorList>
            <person name="Afonso C.L."/>
            <person name="Miller P.J."/>
            <person name="Scott M.A."/>
            <person name="Spackman E."/>
            <person name="Goraichik I."/>
            <person name="Dimitrov K.M."/>
            <person name="Suarez D.L."/>
            <person name="Swayne D.E."/>
        </authorList>
    </citation>
    <scope>NUCLEOTIDE SEQUENCE [LARGE SCALE GENOMIC DNA]</scope>
    <source>
        <strain evidence="10">6</strain>
        <strain evidence="13">6(3)</strain>
        <strain evidence="9">8</strain>
        <strain evidence="12">8(6)</strain>
        <strain evidence="7">ATCC 9175</strain>
        <strain evidence="8">CNRZ 920</strain>
    </source>
</reference>
<proteinExistence type="predicted"/>
<evidence type="ECO:0000313" key="12">
    <source>
        <dbReference type="Proteomes" id="UP000234300"/>
    </source>
</evidence>
<dbReference type="PROSITE" id="PS50893">
    <property type="entry name" value="ABC_TRANSPORTER_2"/>
    <property type="match status" value="1"/>
</dbReference>
<dbReference type="PANTHER" id="PTHR42711:SF16">
    <property type="entry name" value="ABC TRANSPORTER ATP-BINDING PROTEIN"/>
    <property type="match status" value="1"/>
</dbReference>
<dbReference type="Proteomes" id="UP000234289">
    <property type="component" value="Unassembled WGS sequence"/>
</dbReference>
<dbReference type="InterPro" id="IPR003439">
    <property type="entry name" value="ABC_transporter-like_ATP-bd"/>
</dbReference>
<accession>A0A2H1HRY6</accession>
<evidence type="ECO:0000313" key="9">
    <source>
        <dbReference type="EMBL" id="SMX70281.1"/>
    </source>
</evidence>
<dbReference type="EMBL" id="FXYZ01000005">
    <property type="protein sequence ID" value="SMX79053.1"/>
    <property type="molecule type" value="Genomic_DNA"/>
</dbReference>
<feature type="domain" description="ABC transporter" evidence="6">
    <location>
        <begin position="7"/>
        <end position="232"/>
    </location>
</feature>
<evidence type="ECO:0000313" key="8">
    <source>
        <dbReference type="EMBL" id="SMX65688.1"/>
    </source>
</evidence>
<evidence type="ECO:0000313" key="11">
    <source>
        <dbReference type="Proteomes" id="UP000234289"/>
    </source>
</evidence>
<keyword evidence="5" id="KW-0046">Antibiotic resistance</keyword>
<dbReference type="Gene3D" id="3.40.50.300">
    <property type="entry name" value="P-loop containing nucleotide triphosphate hydrolases"/>
    <property type="match status" value="1"/>
</dbReference>
<comment type="subcellular location">
    <subcellularLocation>
        <location evidence="1">Cell membrane</location>
        <topology evidence="1">Peripheral membrane protein</topology>
    </subcellularLocation>
</comment>
<keyword evidence="14" id="KW-1185">Reference proteome</keyword>
<dbReference type="SUPFAM" id="SSF52540">
    <property type="entry name" value="P-loop containing nucleoside triphosphate hydrolases"/>
    <property type="match status" value="1"/>
</dbReference>
<dbReference type="InterPro" id="IPR017871">
    <property type="entry name" value="ABC_transporter-like_CS"/>
</dbReference>
<dbReference type="CDD" id="cd03230">
    <property type="entry name" value="ABC_DR_subfamily_A"/>
    <property type="match status" value="1"/>
</dbReference>
<dbReference type="Pfam" id="PF00005">
    <property type="entry name" value="ABC_tran"/>
    <property type="match status" value="1"/>
</dbReference>
<dbReference type="Proteomes" id="UP000234300">
    <property type="component" value="Unassembled WGS sequence"/>
</dbReference>
<dbReference type="EMBL" id="FXZB01000001">
    <property type="protein sequence ID" value="SMX62548.1"/>
    <property type="molecule type" value="Genomic_DNA"/>
</dbReference>
<reference evidence="11 14" key="1">
    <citation type="submission" date="2017-03" db="EMBL/GenBank/DDBJ databases">
        <authorList>
            <person name="Monnet C."/>
        </authorList>
    </citation>
    <scope>NUCLEOTIDE SEQUENCE [LARGE SCALE GENOMIC DNA]</scope>
    <source>
        <strain evidence="14">ATCC 9175</strain>
        <strain evidence="11">CNRZ 920</strain>
    </source>
</reference>
<keyword evidence="3" id="KW-0547">Nucleotide-binding</keyword>
<dbReference type="Proteomes" id="UP000234327">
    <property type="component" value="Unassembled WGS sequence"/>
</dbReference>
<dbReference type="AlphaFoldDB" id="A0A2H1HRY6"/>
<keyword evidence="2" id="KW-0813">Transport</keyword>